<dbReference type="InterPro" id="IPR024193">
    <property type="entry name" value="Ku80"/>
</dbReference>
<keyword evidence="24" id="KW-1185">Reference proteome</keyword>
<evidence type="ECO:0000259" key="22">
    <source>
        <dbReference type="PROSITE" id="PS50234"/>
    </source>
</evidence>
<evidence type="ECO:0000313" key="24">
    <source>
        <dbReference type="Proteomes" id="UP001345013"/>
    </source>
</evidence>
<dbReference type="SMART" id="SM00559">
    <property type="entry name" value="Ku78"/>
    <property type="match status" value="1"/>
</dbReference>
<evidence type="ECO:0000313" key="23">
    <source>
        <dbReference type="EMBL" id="KAK5092304.1"/>
    </source>
</evidence>
<evidence type="ECO:0000256" key="7">
    <source>
        <dbReference type="ARBA" id="ARBA00022454"/>
    </source>
</evidence>
<evidence type="ECO:0000256" key="12">
    <source>
        <dbReference type="ARBA" id="ARBA00022840"/>
    </source>
</evidence>
<keyword evidence="17 20" id="KW-0539">Nucleus</keyword>
<dbReference type="Gene3D" id="1.25.40.240">
    <property type="entry name" value="Ku, C-terminal domain"/>
    <property type="match status" value="1"/>
</dbReference>
<evidence type="ECO:0000256" key="2">
    <source>
        <dbReference type="ARBA" id="ARBA00004574"/>
    </source>
</evidence>
<name>A0ABR0K9L2_9EURO</name>
<evidence type="ECO:0000256" key="15">
    <source>
        <dbReference type="ARBA" id="ARBA00023172"/>
    </source>
</evidence>
<evidence type="ECO:0000256" key="13">
    <source>
        <dbReference type="ARBA" id="ARBA00022895"/>
    </source>
</evidence>
<dbReference type="InterPro" id="IPR005161">
    <property type="entry name" value="Ku_N"/>
</dbReference>
<evidence type="ECO:0000256" key="14">
    <source>
        <dbReference type="ARBA" id="ARBA00023125"/>
    </source>
</evidence>
<comment type="subunit">
    <text evidence="4">Heterodimer of Ku70 and Ku80.</text>
</comment>
<dbReference type="SUPFAM" id="SSF101420">
    <property type="entry name" value="C-terminal domain of Ku80"/>
    <property type="match status" value="1"/>
</dbReference>
<evidence type="ECO:0000256" key="4">
    <source>
        <dbReference type="ARBA" id="ARBA00011584"/>
    </source>
</evidence>
<dbReference type="Pfam" id="PF08785">
    <property type="entry name" value="Ku_PK_bind"/>
    <property type="match status" value="1"/>
</dbReference>
<keyword evidence="15 20" id="KW-0233">DNA recombination</keyword>
<accession>A0ABR0K9L2</accession>
<dbReference type="CDD" id="cd00873">
    <property type="entry name" value="KU80"/>
    <property type="match status" value="1"/>
</dbReference>
<dbReference type="PANTHER" id="PTHR12604">
    <property type="entry name" value="KU AUTOANTIGEN DNA HELICASE"/>
    <property type="match status" value="1"/>
</dbReference>
<comment type="function">
    <text evidence="18">Single-stranded DNA-dependent ATP-dependent helicase. Involved in non-homologous end joining (NHEJ) DNA double strand break repair. DNA-binding is sequence-independent but has a high affinity to nicks in double-stranded DNA and to the ends of duplex DNA. Binds to naturally occurring chromosomal ends, and therefore provides chromosomal end protection. Required also for telomere recombination to repair telomeric ends in the absence of telomerase. KU70, of the KU70/KU80 heterodimer, binds to the stem loop of TLC1, the RNA component of telomerase. Involved in telomere maintenance. Interacts with telomeric repeats and subtelomeric sequences thereby controlling telomere length and protecting against subtelomeric rearrangement. Maintains telomeric chromatin, which is involved in silencing the expression of genes located at the telomere. Required for mating-type switching.</text>
</comment>
<dbReference type="InterPro" id="IPR036494">
    <property type="entry name" value="Ku_C_sf"/>
</dbReference>
<gene>
    <name evidence="23" type="primary">YKU80</name>
    <name evidence="23" type="ORF">LTR24_005330</name>
</gene>
<dbReference type="Proteomes" id="UP001345013">
    <property type="component" value="Unassembled WGS sequence"/>
</dbReference>
<evidence type="ECO:0000256" key="3">
    <source>
        <dbReference type="ARBA" id="ARBA00007726"/>
    </source>
</evidence>
<sequence>MAEKEASVFIVDLGRSMGRQRHGREHSDLDYSLRYFYDKVTNIVFTGRKTLLVGVIGLRTDKTRNHMQEEGGYENITILQGIQNLQMEELRRLPEQLKTNETESGDAISAVILGVDMLMKHCRNLKFIKRLYLITNGTGPLDPDDIEQTAGQIKQNGIQLTVLGVDFDDPEYGFKEENKPHQKRENEQALKRLVELSDGVYGTMDEAVEGLARPFVKQTKPVPTYKGQLRLGDPNAYDTAITIDVERYAKVMVRKPPSAHSYVVKDGAPSQRQNAEEADGLADVRVAYSYKIKDDDAPTGYRDIPREELAKGYEYGRTAVHIAESEENITKLETEMNYEILGFIPQENVERYMLLENSNMLVAQKLNDKAAIALSSLVHALFEVGSVAVARFVKKDMSEPQLTLLSPHITQDIECLIENDLPFAEDLRTYRFPPLDKIVTVSGKTLTSHRNLPSDDLLSAMSDYVDNMSLVNKDTSEERFPIDDVFSPLLHTIEGAIKHRAIHPSDPLPPKSSVLLEPSHLPPDLLSHAQTPLANLIKTADVKKVPPKAKGRARYRDRDSEKPISGLDIDALLQTSSSSSPSKTNKGGAKKTITIDPANAIPEFKRLMHTPDDESLIRAAVHHMGRIIQDLITQSFGSSNYDRALEMLGVVRDEMVQFEWSEMYNPLIRELKAKIAGEELGGDRREFWFLVKRGRLGLIDGEESEGSGVSREEARRFWSLKE</sequence>
<keyword evidence="12 20" id="KW-0067">ATP-binding</keyword>
<keyword evidence="14 20" id="KW-0238">DNA-binding</keyword>
<dbReference type="Pfam" id="PF02735">
    <property type="entry name" value="Ku"/>
    <property type="match status" value="1"/>
</dbReference>
<keyword evidence="9 20" id="KW-0227">DNA damage</keyword>
<evidence type="ECO:0000256" key="6">
    <source>
        <dbReference type="ARBA" id="ARBA00021792"/>
    </source>
</evidence>
<evidence type="ECO:0000256" key="20">
    <source>
        <dbReference type="PIRNR" id="PIRNR016570"/>
    </source>
</evidence>
<evidence type="ECO:0000256" key="19">
    <source>
        <dbReference type="ARBA" id="ARBA00047995"/>
    </source>
</evidence>
<dbReference type="PIRSF" id="PIRSF016570">
    <property type="entry name" value="Ku80"/>
    <property type="match status" value="1"/>
</dbReference>
<dbReference type="InterPro" id="IPR006164">
    <property type="entry name" value="DNA_bd_Ku70/Ku80"/>
</dbReference>
<dbReference type="InterPro" id="IPR016194">
    <property type="entry name" value="SPOC-like_C_dom_sf"/>
</dbReference>
<dbReference type="InterPro" id="IPR014893">
    <property type="entry name" value="Ku_PK_bind"/>
</dbReference>
<dbReference type="SUPFAM" id="SSF100939">
    <property type="entry name" value="SPOC domain-like"/>
    <property type="match status" value="1"/>
</dbReference>
<dbReference type="EC" id="3.6.4.12" evidence="5 20"/>
<keyword evidence="7" id="KW-0158">Chromosome</keyword>
<evidence type="ECO:0000256" key="18">
    <source>
        <dbReference type="ARBA" id="ARBA00024890"/>
    </source>
</evidence>
<comment type="caution">
    <text evidence="23">The sequence shown here is derived from an EMBL/GenBank/DDBJ whole genome shotgun (WGS) entry which is preliminary data.</text>
</comment>
<dbReference type="PANTHER" id="PTHR12604:SF4">
    <property type="entry name" value="X-RAY REPAIR CROSS-COMPLEMENTING PROTEIN 5"/>
    <property type="match status" value="1"/>
</dbReference>
<dbReference type="InterPro" id="IPR002035">
    <property type="entry name" value="VWF_A"/>
</dbReference>
<protein>
    <recommendedName>
        <fullName evidence="6 20">ATP-dependent DNA helicase II subunit 2</fullName>
        <ecNumber evidence="5 20">3.6.4.12</ecNumber>
    </recommendedName>
</protein>
<dbReference type="Gene3D" id="2.40.290.10">
    <property type="match status" value="1"/>
</dbReference>
<dbReference type="Gene3D" id="3.40.50.410">
    <property type="entry name" value="von Willebrand factor, type A domain"/>
    <property type="match status" value="1"/>
</dbReference>
<dbReference type="EMBL" id="JAVRRG010000060">
    <property type="protein sequence ID" value="KAK5092304.1"/>
    <property type="molecule type" value="Genomic_DNA"/>
</dbReference>
<evidence type="ECO:0000256" key="1">
    <source>
        <dbReference type="ARBA" id="ARBA00004123"/>
    </source>
</evidence>
<feature type="region of interest" description="Disordered" evidence="21">
    <location>
        <begin position="566"/>
        <end position="593"/>
    </location>
</feature>
<keyword evidence="10 20" id="KW-0378">Hydrolase</keyword>
<comment type="catalytic activity">
    <reaction evidence="19 20">
        <text>ATP + H2O = ADP + phosphate + H(+)</text>
        <dbReference type="Rhea" id="RHEA:13065"/>
        <dbReference type="ChEBI" id="CHEBI:15377"/>
        <dbReference type="ChEBI" id="CHEBI:15378"/>
        <dbReference type="ChEBI" id="CHEBI:30616"/>
        <dbReference type="ChEBI" id="CHEBI:43474"/>
        <dbReference type="ChEBI" id="CHEBI:456216"/>
        <dbReference type="EC" id="3.6.4.12"/>
    </reaction>
</comment>
<dbReference type="InterPro" id="IPR036465">
    <property type="entry name" value="vWFA_dom_sf"/>
</dbReference>
<feature type="domain" description="VWFA" evidence="22">
    <location>
        <begin position="6"/>
        <end position="219"/>
    </location>
</feature>
<dbReference type="PROSITE" id="PS50234">
    <property type="entry name" value="VWFA"/>
    <property type="match status" value="1"/>
</dbReference>
<dbReference type="GO" id="GO:0004386">
    <property type="term" value="F:helicase activity"/>
    <property type="evidence" value="ECO:0007669"/>
    <property type="project" value="UniProtKB-KW"/>
</dbReference>
<evidence type="ECO:0000256" key="17">
    <source>
        <dbReference type="ARBA" id="ARBA00023242"/>
    </source>
</evidence>
<organism evidence="23 24">
    <name type="scientific">Lithohypha guttulata</name>
    <dbReference type="NCBI Taxonomy" id="1690604"/>
    <lineage>
        <taxon>Eukaryota</taxon>
        <taxon>Fungi</taxon>
        <taxon>Dikarya</taxon>
        <taxon>Ascomycota</taxon>
        <taxon>Pezizomycotina</taxon>
        <taxon>Eurotiomycetes</taxon>
        <taxon>Chaetothyriomycetidae</taxon>
        <taxon>Chaetothyriales</taxon>
        <taxon>Trichomeriaceae</taxon>
        <taxon>Lithohypha</taxon>
    </lineage>
</organism>
<keyword evidence="11 20" id="KW-0347">Helicase</keyword>
<evidence type="ECO:0000256" key="8">
    <source>
        <dbReference type="ARBA" id="ARBA00022741"/>
    </source>
</evidence>
<evidence type="ECO:0000256" key="21">
    <source>
        <dbReference type="SAM" id="MobiDB-lite"/>
    </source>
</evidence>
<evidence type="ECO:0000256" key="5">
    <source>
        <dbReference type="ARBA" id="ARBA00012551"/>
    </source>
</evidence>
<keyword evidence="16 20" id="KW-0234">DNA repair</keyword>
<evidence type="ECO:0000256" key="9">
    <source>
        <dbReference type="ARBA" id="ARBA00022763"/>
    </source>
</evidence>
<evidence type="ECO:0000256" key="16">
    <source>
        <dbReference type="ARBA" id="ARBA00023204"/>
    </source>
</evidence>
<dbReference type="Gene3D" id="1.10.1600.10">
    <property type="match status" value="1"/>
</dbReference>
<keyword evidence="13" id="KW-0779">Telomere</keyword>
<reference evidence="23 24" key="1">
    <citation type="submission" date="2023-08" db="EMBL/GenBank/DDBJ databases">
        <title>Black Yeasts Isolated from many extreme environments.</title>
        <authorList>
            <person name="Coleine C."/>
            <person name="Stajich J.E."/>
            <person name="Selbmann L."/>
        </authorList>
    </citation>
    <scope>NUCLEOTIDE SEQUENCE [LARGE SCALE GENOMIC DNA]</scope>
    <source>
        <strain evidence="23 24">CCFEE 5885</strain>
    </source>
</reference>
<evidence type="ECO:0000256" key="11">
    <source>
        <dbReference type="ARBA" id="ARBA00022806"/>
    </source>
</evidence>
<evidence type="ECO:0000256" key="10">
    <source>
        <dbReference type="ARBA" id="ARBA00022801"/>
    </source>
</evidence>
<keyword evidence="8 20" id="KW-0547">Nucleotide-binding</keyword>
<proteinExistence type="inferred from homology"/>
<dbReference type="SUPFAM" id="SSF53300">
    <property type="entry name" value="vWA-like"/>
    <property type="match status" value="1"/>
</dbReference>
<comment type="similarity">
    <text evidence="3 20">Belongs to the ku80 family.</text>
</comment>
<comment type="subcellular location">
    <subcellularLocation>
        <location evidence="2">Chromosome</location>
        <location evidence="2">Telomere</location>
    </subcellularLocation>
    <subcellularLocation>
        <location evidence="1 20">Nucleus</location>
    </subcellularLocation>
</comment>
<dbReference type="Pfam" id="PF03731">
    <property type="entry name" value="Ku_N"/>
    <property type="match status" value="1"/>
</dbReference>